<reference evidence="2 3" key="1">
    <citation type="submission" date="2023-06" db="EMBL/GenBank/DDBJ databases">
        <authorList>
            <person name="Oyuntsetseg B."/>
            <person name="Kim S.B."/>
        </authorList>
    </citation>
    <scope>NUCLEOTIDE SEQUENCE [LARGE SCALE GENOMIC DNA]</scope>
    <source>
        <strain evidence="2 3">2-15</strain>
    </source>
</reference>
<gene>
    <name evidence="2" type="ORF">QRX50_43730</name>
</gene>
<protein>
    <recommendedName>
        <fullName evidence="1">SCO6045-like C-terminal domain-containing protein</fullName>
    </recommendedName>
</protein>
<dbReference type="RefSeq" id="WP_285968943.1">
    <property type="nucleotide sequence ID" value="NZ_CP127294.1"/>
</dbReference>
<dbReference type="AlphaFoldDB" id="A0A9Y2MWQ4"/>
<accession>A0A9Y2MWQ4</accession>
<dbReference type="Proteomes" id="UP001236014">
    <property type="component" value="Chromosome"/>
</dbReference>
<dbReference type="KEGG" id="acab:QRX50_43730"/>
<name>A0A9Y2MWQ4_9PSEU</name>
<dbReference type="InterPro" id="IPR058711">
    <property type="entry name" value="SCO6045-like_C"/>
</dbReference>
<dbReference type="Pfam" id="PF26136">
    <property type="entry name" value="SCO6045_C"/>
    <property type="match status" value="1"/>
</dbReference>
<organism evidence="2 3">
    <name type="scientific">Amycolatopsis carbonis</name>
    <dbReference type="NCBI Taxonomy" id="715471"/>
    <lineage>
        <taxon>Bacteria</taxon>
        <taxon>Bacillati</taxon>
        <taxon>Actinomycetota</taxon>
        <taxon>Actinomycetes</taxon>
        <taxon>Pseudonocardiales</taxon>
        <taxon>Pseudonocardiaceae</taxon>
        <taxon>Amycolatopsis</taxon>
    </lineage>
</organism>
<evidence type="ECO:0000259" key="1">
    <source>
        <dbReference type="Pfam" id="PF26136"/>
    </source>
</evidence>
<sequence>MSREELAARQAALLDALLTGAPPPPGFAPDRLRVEADVLLTKRRRLMAYLRPDLAERLGDRFAPLFAAYAAAHPKTDTIRAREYADAFAVWVGDREPAKRRRWFRS</sequence>
<dbReference type="EMBL" id="CP127294">
    <property type="protein sequence ID" value="WIX78219.1"/>
    <property type="molecule type" value="Genomic_DNA"/>
</dbReference>
<keyword evidence="3" id="KW-1185">Reference proteome</keyword>
<proteinExistence type="predicted"/>
<evidence type="ECO:0000313" key="3">
    <source>
        <dbReference type="Proteomes" id="UP001236014"/>
    </source>
</evidence>
<evidence type="ECO:0000313" key="2">
    <source>
        <dbReference type="EMBL" id="WIX78219.1"/>
    </source>
</evidence>
<feature type="domain" description="SCO6045-like C-terminal" evidence="1">
    <location>
        <begin position="7"/>
        <end position="92"/>
    </location>
</feature>